<sequence length="76" mass="8337">MSDRFERHTDNQKHSPSIPRKEACSISSPPTLPPSPKFLHPPHGELPPPKGGTRAMSATKSPVSYWQNATLPHSSL</sequence>
<feature type="compositionally biased region" description="Basic and acidic residues" evidence="1">
    <location>
        <begin position="1"/>
        <end position="23"/>
    </location>
</feature>
<name>A0AAV4XAP0_CAEEX</name>
<dbReference type="EMBL" id="BPLR01000127">
    <property type="protein sequence ID" value="GIY92331.1"/>
    <property type="molecule type" value="Genomic_DNA"/>
</dbReference>
<feature type="compositionally biased region" description="Polar residues" evidence="1">
    <location>
        <begin position="56"/>
        <end position="76"/>
    </location>
</feature>
<dbReference type="AlphaFoldDB" id="A0AAV4XAP0"/>
<evidence type="ECO:0000313" key="3">
    <source>
        <dbReference type="Proteomes" id="UP001054945"/>
    </source>
</evidence>
<proteinExistence type="predicted"/>
<keyword evidence="3" id="KW-1185">Reference proteome</keyword>
<gene>
    <name evidence="2" type="ORF">CEXT_229441</name>
</gene>
<accession>A0AAV4XAP0</accession>
<evidence type="ECO:0000313" key="2">
    <source>
        <dbReference type="EMBL" id="GIY92331.1"/>
    </source>
</evidence>
<reference evidence="2 3" key="1">
    <citation type="submission" date="2021-06" db="EMBL/GenBank/DDBJ databases">
        <title>Caerostris extrusa draft genome.</title>
        <authorList>
            <person name="Kono N."/>
            <person name="Arakawa K."/>
        </authorList>
    </citation>
    <scope>NUCLEOTIDE SEQUENCE [LARGE SCALE GENOMIC DNA]</scope>
</reference>
<comment type="caution">
    <text evidence="2">The sequence shown here is derived from an EMBL/GenBank/DDBJ whole genome shotgun (WGS) entry which is preliminary data.</text>
</comment>
<feature type="region of interest" description="Disordered" evidence="1">
    <location>
        <begin position="1"/>
        <end position="76"/>
    </location>
</feature>
<evidence type="ECO:0000256" key="1">
    <source>
        <dbReference type="SAM" id="MobiDB-lite"/>
    </source>
</evidence>
<dbReference type="Proteomes" id="UP001054945">
    <property type="component" value="Unassembled WGS sequence"/>
</dbReference>
<protein>
    <submittedName>
        <fullName evidence="2">Uncharacterized protein</fullName>
    </submittedName>
</protein>
<organism evidence="2 3">
    <name type="scientific">Caerostris extrusa</name>
    <name type="common">Bark spider</name>
    <name type="synonym">Caerostris bankana</name>
    <dbReference type="NCBI Taxonomy" id="172846"/>
    <lineage>
        <taxon>Eukaryota</taxon>
        <taxon>Metazoa</taxon>
        <taxon>Ecdysozoa</taxon>
        <taxon>Arthropoda</taxon>
        <taxon>Chelicerata</taxon>
        <taxon>Arachnida</taxon>
        <taxon>Araneae</taxon>
        <taxon>Araneomorphae</taxon>
        <taxon>Entelegynae</taxon>
        <taxon>Araneoidea</taxon>
        <taxon>Araneidae</taxon>
        <taxon>Caerostris</taxon>
    </lineage>
</organism>